<sequence length="127" mass="15112">MLCRKSQVLRQNRAANFEFQKNIFRKSSLSHSALSSFSALPLFLFLSLYGSSGSSPSSLHFVLWISQLLARKFRLLFRFRFWLTRRFVWIDLGTPRDSIHKRATRREKKTRRKKINSEAAPFFRRQV</sequence>
<dbReference type="EMBL" id="CAADRP010000779">
    <property type="protein sequence ID" value="VFU32285.1"/>
    <property type="molecule type" value="Genomic_DNA"/>
</dbReference>
<name>A0A6N2KZB0_SALVM</name>
<protein>
    <submittedName>
        <fullName evidence="1">Uncharacterized protein</fullName>
    </submittedName>
</protein>
<dbReference type="AlphaFoldDB" id="A0A6N2KZB0"/>
<proteinExistence type="predicted"/>
<accession>A0A6N2KZB0</accession>
<organism evidence="1">
    <name type="scientific">Salix viminalis</name>
    <name type="common">Common osier</name>
    <name type="synonym">Basket willow</name>
    <dbReference type="NCBI Taxonomy" id="40686"/>
    <lineage>
        <taxon>Eukaryota</taxon>
        <taxon>Viridiplantae</taxon>
        <taxon>Streptophyta</taxon>
        <taxon>Embryophyta</taxon>
        <taxon>Tracheophyta</taxon>
        <taxon>Spermatophyta</taxon>
        <taxon>Magnoliopsida</taxon>
        <taxon>eudicotyledons</taxon>
        <taxon>Gunneridae</taxon>
        <taxon>Pentapetalae</taxon>
        <taxon>rosids</taxon>
        <taxon>fabids</taxon>
        <taxon>Malpighiales</taxon>
        <taxon>Salicaceae</taxon>
        <taxon>Saliceae</taxon>
        <taxon>Salix</taxon>
    </lineage>
</organism>
<gene>
    <name evidence="1" type="ORF">SVIM_LOCUS140388</name>
</gene>
<reference evidence="1" key="1">
    <citation type="submission" date="2019-03" db="EMBL/GenBank/DDBJ databases">
        <authorList>
            <person name="Mank J."/>
            <person name="Almeida P."/>
        </authorList>
    </citation>
    <scope>NUCLEOTIDE SEQUENCE</scope>
    <source>
        <strain evidence="1">78183</strain>
    </source>
</reference>
<evidence type="ECO:0000313" key="1">
    <source>
        <dbReference type="EMBL" id="VFU32285.1"/>
    </source>
</evidence>